<dbReference type="AlphaFoldDB" id="A0A1B7LZZ0"/>
<dbReference type="STRING" id="1837282.A6F49_09665"/>
<dbReference type="GO" id="GO:0047617">
    <property type="term" value="F:fatty acyl-CoA hydrolase activity"/>
    <property type="evidence" value="ECO:0007669"/>
    <property type="project" value="TreeGrafter"/>
</dbReference>
<dbReference type="RefSeq" id="WP_052504827.1">
    <property type="nucleotide sequence ID" value="NZ_LXEY01000017.1"/>
</dbReference>
<evidence type="ECO:0000313" key="2">
    <source>
        <dbReference type="Proteomes" id="UP000078292"/>
    </source>
</evidence>
<keyword evidence="2" id="KW-1185">Reference proteome</keyword>
<accession>A0A1B7LZZ0</accession>
<name>A0A1B7LZZ0_9MICC</name>
<organism evidence="1 2">
    <name type="scientific">Enteractinococcus helveticum</name>
    <dbReference type="NCBI Taxonomy" id="1837282"/>
    <lineage>
        <taxon>Bacteria</taxon>
        <taxon>Bacillati</taxon>
        <taxon>Actinomycetota</taxon>
        <taxon>Actinomycetes</taxon>
        <taxon>Micrococcales</taxon>
        <taxon>Micrococcaceae</taxon>
    </lineage>
</organism>
<comment type="caution">
    <text evidence="1">The sequence shown here is derived from an EMBL/GenBank/DDBJ whole genome shotgun (WGS) entry which is preliminary data.</text>
</comment>
<sequence length="167" mass="18866">MSNFDHIKTIATPIDIQLRWSDQDINGHVNNARILTLMEEARIRATKQWTDTVPGLSGPRRVVRALNSIFNHEAHYGKETTVWVWIPKIGNTSFIFGHLLAQDGQPCVYTEVTMVVVDEHTGQPKPHDEEFRRILEAHSGPAFDSRIGSPRHRIEGGMKGQHLAGNQ</sequence>
<reference evidence="1 2" key="1">
    <citation type="submission" date="2016-04" db="EMBL/GenBank/DDBJ databases">
        <title>First whole genome shotgun sequence of the bacterium Enteractinococcus sp. strain UASWS1574.</title>
        <authorList>
            <person name="Crovadore J."/>
            <person name="Chablais R."/>
            <person name="Lefort F."/>
        </authorList>
    </citation>
    <scope>NUCLEOTIDE SEQUENCE [LARGE SCALE GENOMIC DNA]</scope>
    <source>
        <strain evidence="1 2">UASWS1574</strain>
    </source>
</reference>
<dbReference type="SUPFAM" id="SSF54637">
    <property type="entry name" value="Thioesterase/thiol ester dehydrase-isomerase"/>
    <property type="match status" value="1"/>
</dbReference>
<protein>
    <recommendedName>
        <fullName evidence="3">Thioesterase</fullName>
    </recommendedName>
</protein>
<dbReference type="Pfam" id="PF13279">
    <property type="entry name" value="4HBT_2"/>
    <property type="match status" value="1"/>
</dbReference>
<gene>
    <name evidence="1" type="ORF">A6F49_09665</name>
</gene>
<dbReference type="EMBL" id="LXEY01000017">
    <property type="protein sequence ID" value="OAV61228.1"/>
    <property type="molecule type" value="Genomic_DNA"/>
</dbReference>
<dbReference type="InterPro" id="IPR050563">
    <property type="entry name" value="4-hydroxybenzoyl-CoA_TE"/>
</dbReference>
<dbReference type="PANTHER" id="PTHR31793">
    <property type="entry name" value="4-HYDROXYBENZOYL-COA THIOESTERASE FAMILY MEMBER"/>
    <property type="match status" value="1"/>
</dbReference>
<dbReference type="PANTHER" id="PTHR31793:SF24">
    <property type="entry name" value="LONG-CHAIN ACYL-COA THIOESTERASE FADM"/>
    <property type="match status" value="1"/>
</dbReference>
<dbReference type="Gene3D" id="3.10.129.10">
    <property type="entry name" value="Hotdog Thioesterase"/>
    <property type="match status" value="1"/>
</dbReference>
<evidence type="ECO:0008006" key="3">
    <source>
        <dbReference type="Google" id="ProtNLM"/>
    </source>
</evidence>
<dbReference type="InterPro" id="IPR029069">
    <property type="entry name" value="HotDog_dom_sf"/>
</dbReference>
<dbReference type="OrthoDB" id="9799036at2"/>
<proteinExistence type="predicted"/>
<dbReference type="CDD" id="cd00586">
    <property type="entry name" value="4HBT"/>
    <property type="match status" value="1"/>
</dbReference>
<dbReference type="Proteomes" id="UP000078292">
    <property type="component" value="Unassembled WGS sequence"/>
</dbReference>
<evidence type="ECO:0000313" key="1">
    <source>
        <dbReference type="EMBL" id="OAV61228.1"/>
    </source>
</evidence>